<gene>
    <name evidence="2" type="ORF">DX927_03475</name>
</gene>
<keyword evidence="2" id="KW-0946">Virion</keyword>
<dbReference type="GO" id="GO:0031160">
    <property type="term" value="C:spore wall"/>
    <property type="evidence" value="ECO:0007669"/>
    <property type="project" value="InterPro"/>
</dbReference>
<dbReference type="Pfam" id="PF07552">
    <property type="entry name" value="Coat_X"/>
    <property type="match status" value="2"/>
</dbReference>
<evidence type="ECO:0000259" key="1">
    <source>
        <dbReference type="Pfam" id="PF07552"/>
    </source>
</evidence>
<keyword evidence="2" id="KW-0167">Capsid protein</keyword>
<dbReference type="RefSeq" id="WP_148955983.1">
    <property type="nucleotide sequence ID" value="NZ_QSND01000001.1"/>
</dbReference>
<name>A0A5M8RZW0_9BACI</name>
<dbReference type="AlphaFoldDB" id="A0A5M8RZW0"/>
<dbReference type="GO" id="GO:0030435">
    <property type="term" value="P:sporulation resulting in formation of a cellular spore"/>
    <property type="evidence" value="ECO:0007669"/>
    <property type="project" value="InterPro"/>
</dbReference>
<sequence length="128" mass="14258">MSFHENAEALYEKTFNELSREFDQLIEVIDSEHVTVNTANITAALSLQAIVITLIIMSAQLVIDDQDTADIVSEHVLAVHRLQNRKRTIIQVIGSRNVTITLSSLEIVASVQILTEVLTALLTEFDIL</sequence>
<evidence type="ECO:0000313" key="2">
    <source>
        <dbReference type="EMBL" id="KAA6453271.1"/>
    </source>
</evidence>
<dbReference type="Proteomes" id="UP000324326">
    <property type="component" value="Unassembled WGS sequence"/>
</dbReference>
<protein>
    <submittedName>
        <fullName evidence="2">Spore coat protein</fullName>
    </submittedName>
</protein>
<proteinExistence type="predicted"/>
<accession>A0A5M8RZW0</accession>
<evidence type="ECO:0000313" key="3">
    <source>
        <dbReference type="Proteomes" id="UP000324326"/>
    </source>
</evidence>
<comment type="caution">
    <text evidence="2">The sequence shown here is derived from an EMBL/GenBank/DDBJ whole genome shotgun (WGS) entry which is preliminary data.</text>
</comment>
<feature type="domain" description="Spore coat protein X/V" evidence="1">
    <location>
        <begin position="72"/>
        <end position="127"/>
    </location>
</feature>
<organism evidence="2 3">
    <name type="scientific">Bacillus swezeyi</name>
    <dbReference type="NCBI Taxonomy" id="1925020"/>
    <lineage>
        <taxon>Bacteria</taxon>
        <taxon>Bacillati</taxon>
        <taxon>Bacillota</taxon>
        <taxon>Bacilli</taxon>
        <taxon>Bacillales</taxon>
        <taxon>Bacillaceae</taxon>
        <taxon>Bacillus</taxon>
    </lineage>
</organism>
<reference evidence="2 3" key="1">
    <citation type="submission" date="2018-08" db="EMBL/GenBank/DDBJ databases">
        <title>Bacillus phenotypic plasticity.</title>
        <authorList>
            <person name="Hurtado E."/>
        </authorList>
    </citation>
    <scope>NUCLEOTIDE SEQUENCE [LARGE SCALE GENOMIC DNA]</scope>
    <source>
        <strain evidence="2 3">427</strain>
    </source>
</reference>
<feature type="domain" description="Spore coat protein X/V" evidence="1">
    <location>
        <begin position="23"/>
        <end position="63"/>
    </location>
</feature>
<dbReference type="InterPro" id="IPR011428">
    <property type="entry name" value="Spore_coat_X/V"/>
</dbReference>
<dbReference type="EMBL" id="QSND01000001">
    <property type="protein sequence ID" value="KAA6453271.1"/>
    <property type="molecule type" value="Genomic_DNA"/>
</dbReference>
<dbReference type="STRING" id="1925020.BTA30_17650"/>